<protein>
    <submittedName>
        <fullName evidence="1">Class I SAM-dependent methyltransferase</fullName>
    </submittedName>
</protein>
<dbReference type="Proteomes" id="UP000658514">
    <property type="component" value="Unassembled WGS sequence"/>
</dbReference>
<evidence type="ECO:0000313" key="1">
    <source>
        <dbReference type="EMBL" id="MBD2200421.1"/>
    </source>
</evidence>
<keyword evidence="1" id="KW-0489">Methyltransferase</keyword>
<dbReference type="PANTHER" id="PTHR43861">
    <property type="entry name" value="TRANS-ACONITATE 2-METHYLTRANSFERASE-RELATED"/>
    <property type="match status" value="1"/>
</dbReference>
<dbReference type="PANTHER" id="PTHR43861:SF6">
    <property type="entry name" value="METHYLTRANSFERASE TYPE 11"/>
    <property type="match status" value="1"/>
</dbReference>
<name>A0ABR8AK43_9CYAN</name>
<accession>A0ABR8AK43</accession>
<comment type="caution">
    <text evidence="1">The sequence shown here is derived from an EMBL/GenBank/DDBJ whole genome shotgun (WGS) entry which is preliminary data.</text>
</comment>
<reference evidence="1 2" key="1">
    <citation type="journal article" date="2020" name="ISME J.">
        <title>Comparative genomics reveals insights into cyanobacterial evolution and habitat adaptation.</title>
        <authorList>
            <person name="Chen M.Y."/>
            <person name="Teng W.K."/>
            <person name="Zhao L."/>
            <person name="Hu C.X."/>
            <person name="Zhou Y.K."/>
            <person name="Han B.P."/>
            <person name="Song L.R."/>
            <person name="Shu W.S."/>
        </authorList>
    </citation>
    <scope>NUCLEOTIDE SEQUENCE [LARGE SCALE GENOMIC DNA]</scope>
    <source>
        <strain evidence="1 2">FACHB-288</strain>
    </source>
</reference>
<dbReference type="GO" id="GO:0032259">
    <property type="term" value="P:methylation"/>
    <property type="evidence" value="ECO:0007669"/>
    <property type="project" value="UniProtKB-KW"/>
</dbReference>
<dbReference type="EMBL" id="JACJQH010000088">
    <property type="protein sequence ID" value="MBD2200421.1"/>
    <property type="molecule type" value="Genomic_DNA"/>
</dbReference>
<evidence type="ECO:0000313" key="2">
    <source>
        <dbReference type="Proteomes" id="UP000658514"/>
    </source>
</evidence>
<gene>
    <name evidence="1" type="ORF">H6G24_34000</name>
</gene>
<dbReference type="CDD" id="cd02440">
    <property type="entry name" value="AdoMet_MTases"/>
    <property type="match status" value="1"/>
</dbReference>
<keyword evidence="2" id="KW-1185">Reference proteome</keyword>
<dbReference type="InterPro" id="IPR029063">
    <property type="entry name" value="SAM-dependent_MTases_sf"/>
</dbReference>
<sequence length="319" mass="36941">MIGDNSHLSLLSQTNVASLDSTKSIQKRLQCSICDYCVDEKDNSAFATFFCNVRAFREEKFQVWRCPKCQTIHCLDVVDLSHYYAKYPFTQAVITWPLKILYKNLHQQLAKHGFSQHHSFLDYGCGTGLFVNYLQQRNFVRAYGYDPYASKENFGDATVLEKAPFDYILLQDVIEHVENPSVLLAELNSLLAPGGYILIGTPNAANLDLSQPHISDFYNAVHVPYHLHIYTRNVVEFLGKNQGWEFVDFFDRAFHDTPWFGLNTRAWNQYQRLLDGTINVVFQPLQLKTALLSHKFLFYAIFGYWLSLHTEMSIMFRKS</sequence>
<dbReference type="GO" id="GO:0008168">
    <property type="term" value="F:methyltransferase activity"/>
    <property type="evidence" value="ECO:0007669"/>
    <property type="project" value="UniProtKB-KW"/>
</dbReference>
<dbReference type="SUPFAM" id="SSF53335">
    <property type="entry name" value="S-adenosyl-L-methionine-dependent methyltransferases"/>
    <property type="match status" value="1"/>
</dbReference>
<organism evidence="1 2">
    <name type="scientific">Calothrix parietina FACHB-288</name>
    <dbReference type="NCBI Taxonomy" id="2692896"/>
    <lineage>
        <taxon>Bacteria</taxon>
        <taxon>Bacillati</taxon>
        <taxon>Cyanobacteriota</taxon>
        <taxon>Cyanophyceae</taxon>
        <taxon>Nostocales</taxon>
        <taxon>Calotrichaceae</taxon>
        <taxon>Calothrix</taxon>
    </lineage>
</organism>
<keyword evidence="1" id="KW-0808">Transferase</keyword>
<proteinExistence type="predicted"/>
<dbReference type="Pfam" id="PF13489">
    <property type="entry name" value="Methyltransf_23"/>
    <property type="match status" value="1"/>
</dbReference>
<dbReference type="Gene3D" id="3.40.50.150">
    <property type="entry name" value="Vaccinia Virus protein VP39"/>
    <property type="match status" value="1"/>
</dbReference>